<keyword evidence="2" id="KW-1185">Reference proteome</keyword>
<organism evidence="1 2">
    <name type="scientific">Armillaria gallica</name>
    <name type="common">Bulbous honey fungus</name>
    <name type="synonym">Armillaria bulbosa</name>
    <dbReference type="NCBI Taxonomy" id="47427"/>
    <lineage>
        <taxon>Eukaryota</taxon>
        <taxon>Fungi</taxon>
        <taxon>Dikarya</taxon>
        <taxon>Basidiomycota</taxon>
        <taxon>Agaricomycotina</taxon>
        <taxon>Agaricomycetes</taxon>
        <taxon>Agaricomycetidae</taxon>
        <taxon>Agaricales</taxon>
        <taxon>Marasmiineae</taxon>
        <taxon>Physalacriaceae</taxon>
        <taxon>Armillaria</taxon>
    </lineage>
</organism>
<protein>
    <submittedName>
        <fullName evidence="1">Uncharacterized protein</fullName>
    </submittedName>
</protein>
<dbReference type="AlphaFoldDB" id="A0A2H3DPP5"/>
<proteinExistence type="predicted"/>
<sequence>MASATSFIPNGLLSLSSAANILTDESEAPIAGPSSLRAPALTTFATSTVEASLPATESSAESALQELVSGIDALKDMESFLDVIGTGASTSPALDTPMFQSNGLLSSNNSESLLSGLL</sequence>
<gene>
    <name evidence="1" type="ORF">ARMGADRAFT_139046</name>
</gene>
<evidence type="ECO:0000313" key="1">
    <source>
        <dbReference type="EMBL" id="PBK92848.1"/>
    </source>
</evidence>
<name>A0A2H3DPP5_ARMGA</name>
<reference evidence="2" key="1">
    <citation type="journal article" date="2017" name="Nat. Ecol. Evol.">
        <title>Genome expansion and lineage-specific genetic innovations in the forest pathogenic fungi Armillaria.</title>
        <authorList>
            <person name="Sipos G."/>
            <person name="Prasanna A.N."/>
            <person name="Walter M.C."/>
            <person name="O'Connor E."/>
            <person name="Balint B."/>
            <person name="Krizsan K."/>
            <person name="Kiss B."/>
            <person name="Hess J."/>
            <person name="Varga T."/>
            <person name="Slot J."/>
            <person name="Riley R."/>
            <person name="Boka B."/>
            <person name="Rigling D."/>
            <person name="Barry K."/>
            <person name="Lee J."/>
            <person name="Mihaltcheva S."/>
            <person name="LaButti K."/>
            <person name="Lipzen A."/>
            <person name="Waldron R."/>
            <person name="Moloney N.M."/>
            <person name="Sperisen C."/>
            <person name="Kredics L."/>
            <person name="Vagvoelgyi C."/>
            <person name="Patrignani A."/>
            <person name="Fitzpatrick D."/>
            <person name="Nagy I."/>
            <person name="Doyle S."/>
            <person name="Anderson J.B."/>
            <person name="Grigoriev I.V."/>
            <person name="Gueldener U."/>
            <person name="Muensterkoetter M."/>
            <person name="Nagy L.G."/>
        </authorList>
    </citation>
    <scope>NUCLEOTIDE SEQUENCE [LARGE SCALE GENOMIC DNA]</scope>
    <source>
        <strain evidence="2">Ar21-2</strain>
    </source>
</reference>
<dbReference type="Proteomes" id="UP000217790">
    <property type="component" value="Unassembled WGS sequence"/>
</dbReference>
<dbReference type="InParanoid" id="A0A2H3DPP5"/>
<dbReference type="EMBL" id="KZ293657">
    <property type="protein sequence ID" value="PBK92848.1"/>
    <property type="molecule type" value="Genomic_DNA"/>
</dbReference>
<evidence type="ECO:0000313" key="2">
    <source>
        <dbReference type="Proteomes" id="UP000217790"/>
    </source>
</evidence>
<accession>A0A2H3DPP5</accession>